<dbReference type="Proteomes" id="UP000887569">
    <property type="component" value="Unplaced"/>
</dbReference>
<dbReference type="WBParaSite" id="PgR058_g051_t04">
    <property type="protein sequence ID" value="PgR058_g051_t04"/>
    <property type="gene ID" value="PgR058_g051"/>
</dbReference>
<keyword evidence="1" id="KW-1185">Reference proteome</keyword>
<evidence type="ECO:0000313" key="2">
    <source>
        <dbReference type="WBParaSite" id="PgR058_g051_t04"/>
    </source>
</evidence>
<protein>
    <submittedName>
        <fullName evidence="2">Uncharacterized protein</fullName>
    </submittedName>
</protein>
<proteinExistence type="predicted"/>
<accession>A0A915BV34</accession>
<evidence type="ECO:0000313" key="1">
    <source>
        <dbReference type="Proteomes" id="UP000887569"/>
    </source>
</evidence>
<reference evidence="2" key="1">
    <citation type="submission" date="2022-11" db="UniProtKB">
        <authorList>
            <consortium name="WormBaseParasite"/>
        </authorList>
    </citation>
    <scope>IDENTIFICATION</scope>
</reference>
<name>A0A915BV34_PARUN</name>
<dbReference type="AlphaFoldDB" id="A0A915BV34"/>
<sequence length="90" mass="10411">MVPNDDFEQTSFEDVYGGFKPAIFEMRSAKLNGDDEPTEFENIATELRPAKMKMRTRRAITRARRLTRLSIMRNPQIDRTAKKRASSKSS</sequence>
<organism evidence="1 2">
    <name type="scientific">Parascaris univalens</name>
    <name type="common">Nematode worm</name>
    <dbReference type="NCBI Taxonomy" id="6257"/>
    <lineage>
        <taxon>Eukaryota</taxon>
        <taxon>Metazoa</taxon>
        <taxon>Ecdysozoa</taxon>
        <taxon>Nematoda</taxon>
        <taxon>Chromadorea</taxon>
        <taxon>Rhabditida</taxon>
        <taxon>Spirurina</taxon>
        <taxon>Ascaridomorpha</taxon>
        <taxon>Ascaridoidea</taxon>
        <taxon>Ascarididae</taxon>
        <taxon>Parascaris</taxon>
    </lineage>
</organism>